<dbReference type="Proteomes" id="UP000198583">
    <property type="component" value="Unassembled WGS sequence"/>
</dbReference>
<dbReference type="EMBL" id="FOYL01000006">
    <property type="protein sequence ID" value="SFR22872.1"/>
    <property type="molecule type" value="Genomic_DNA"/>
</dbReference>
<protein>
    <recommendedName>
        <fullName evidence="4">Tachylectin</fullName>
    </recommendedName>
</protein>
<evidence type="ECO:0000313" key="3">
    <source>
        <dbReference type="Proteomes" id="UP000198583"/>
    </source>
</evidence>
<gene>
    <name evidence="2" type="ORF">SAMN04488564_106396</name>
</gene>
<organism evidence="2 3">
    <name type="scientific">Lentzea waywayandensis</name>
    <dbReference type="NCBI Taxonomy" id="84724"/>
    <lineage>
        <taxon>Bacteria</taxon>
        <taxon>Bacillati</taxon>
        <taxon>Actinomycetota</taxon>
        <taxon>Actinomycetes</taxon>
        <taxon>Pseudonocardiales</taxon>
        <taxon>Pseudonocardiaceae</taxon>
        <taxon>Lentzea</taxon>
    </lineage>
</organism>
<evidence type="ECO:0000313" key="2">
    <source>
        <dbReference type="EMBL" id="SFR22872.1"/>
    </source>
</evidence>
<dbReference type="STRING" id="84724.SAMN04488564_106396"/>
<name>A0A1I6EZA6_9PSEU</name>
<reference evidence="3" key="1">
    <citation type="submission" date="2016-10" db="EMBL/GenBank/DDBJ databases">
        <authorList>
            <person name="Varghese N."/>
            <person name="Submissions S."/>
        </authorList>
    </citation>
    <scope>NUCLEOTIDE SEQUENCE [LARGE SCALE GENOMIC DNA]</scope>
    <source>
        <strain evidence="3">DSM 44232</strain>
    </source>
</reference>
<keyword evidence="1" id="KW-0732">Signal</keyword>
<evidence type="ECO:0008006" key="4">
    <source>
        <dbReference type="Google" id="ProtNLM"/>
    </source>
</evidence>
<dbReference type="AlphaFoldDB" id="A0A1I6EZA6"/>
<proteinExistence type="predicted"/>
<evidence type="ECO:0000256" key="1">
    <source>
        <dbReference type="SAM" id="SignalP"/>
    </source>
</evidence>
<accession>A0A1I6EZA6</accession>
<feature type="chain" id="PRO_5011527591" description="Tachylectin" evidence="1">
    <location>
        <begin position="23"/>
        <end position="264"/>
    </location>
</feature>
<keyword evidence="3" id="KW-1185">Reference proteome</keyword>
<sequence>MRLKRVVAAVVGIAAMVTVVGAAPSIAQGDSKTFKGLDRDRGSKIQTTDGQSFLEINGAGELVHWQRAGESYSRQLRGWGWQGTRAITTLDAQTFVEIKGDGRLSKWTWNGSWYSEAAVGTGWNNARLITGVAGNQFIEINNQGELAYWTFDGSNGLSKIVRGVGWGATKSITGLDPFLFIEIKGDALNSMSFWVNEQSGLTEFPETGNPDGNTYIRLIAGGDSDHFTVITTNGLLVEYAYNESEGAYQGVMRGWDWQGTRLIG</sequence>
<feature type="signal peptide" evidence="1">
    <location>
        <begin position="1"/>
        <end position="22"/>
    </location>
</feature>